<protein>
    <submittedName>
        <fullName evidence="12">Putative G-protein coupled receptor C43C3.2</fullName>
    </submittedName>
</protein>
<accession>A0A0B2V479</accession>
<evidence type="ECO:0000256" key="10">
    <source>
        <dbReference type="SAM" id="Phobius"/>
    </source>
</evidence>
<feature type="transmembrane region" description="Helical" evidence="10">
    <location>
        <begin position="116"/>
        <end position="144"/>
    </location>
</feature>
<keyword evidence="6 10" id="KW-0472">Membrane</keyword>
<feature type="transmembrane region" description="Helical" evidence="10">
    <location>
        <begin position="198"/>
        <end position="216"/>
    </location>
</feature>
<dbReference type="Gene3D" id="1.20.1070.10">
    <property type="entry name" value="Rhodopsin 7-helix transmembrane proteins"/>
    <property type="match status" value="1"/>
</dbReference>
<dbReference type="Proteomes" id="UP000031036">
    <property type="component" value="Unassembled WGS sequence"/>
</dbReference>
<evidence type="ECO:0000259" key="11">
    <source>
        <dbReference type="PROSITE" id="PS50262"/>
    </source>
</evidence>
<dbReference type="GO" id="GO:0043005">
    <property type="term" value="C:neuron projection"/>
    <property type="evidence" value="ECO:0007669"/>
    <property type="project" value="TreeGrafter"/>
</dbReference>
<keyword evidence="3 9" id="KW-0812">Transmembrane</keyword>
<dbReference type="EMBL" id="JPKZ01002528">
    <property type="protein sequence ID" value="KHN76373.1"/>
    <property type="molecule type" value="Genomic_DNA"/>
</dbReference>
<reference evidence="12 13" key="1">
    <citation type="submission" date="2014-11" db="EMBL/GenBank/DDBJ databases">
        <title>Genetic blueprint of the zoonotic pathogen Toxocara canis.</title>
        <authorList>
            <person name="Zhu X.-Q."/>
            <person name="Korhonen P.K."/>
            <person name="Cai H."/>
            <person name="Young N.D."/>
            <person name="Nejsum P."/>
            <person name="von Samson-Himmelstjerna G."/>
            <person name="Boag P.R."/>
            <person name="Tan P."/>
            <person name="Li Q."/>
            <person name="Min J."/>
            <person name="Yang Y."/>
            <person name="Wang X."/>
            <person name="Fang X."/>
            <person name="Hall R.S."/>
            <person name="Hofmann A."/>
            <person name="Sternberg P.W."/>
            <person name="Jex A.R."/>
            <person name="Gasser R.B."/>
        </authorList>
    </citation>
    <scope>NUCLEOTIDE SEQUENCE [LARGE SCALE GENOMIC DNA]</scope>
    <source>
        <strain evidence="12">PN_DK_2014</strain>
    </source>
</reference>
<dbReference type="Pfam" id="PF00001">
    <property type="entry name" value="7tm_1"/>
    <property type="match status" value="1"/>
</dbReference>
<dbReference type="GO" id="GO:0004930">
    <property type="term" value="F:G protein-coupled receptor activity"/>
    <property type="evidence" value="ECO:0007669"/>
    <property type="project" value="UniProtKB-KW"/>
</dbReference>
<comment type="subcellular location">
    <subcellularLocation>
        <location evidence="1">Cell membrane</location>
        <topology evidence="1">Multi-pass membrane protein</topology>
    </subcellularLocation>
</comment>
<dbReference type="PANTHER" id="PTHR24229">
    <property type="entry name" value="NEUROPEPTIDES RECEPTOR"/>
    <property type="match status" value="1"/>
</dbReference>
<dbReference type="GO" id="GO:0042277">
    <property type="term" value="F:peptide binding"/>
    <property type="evidence" value="ECO:0007669"/>
    <property type="project" value="TreeGrafter"/>
</dbReference>
<dbReference type="PROSITE" id="PS00237">
    <property type="entry name" value="G_PROTEIN_RECEP_F1_1"/>
    <property type="match status" value="1"/>
</dbReference>
<name>A0A0B2V479_TOXCA</name>
<comment type="caution">
    <text evidence="12">The sequence shown here is derived from an EMBL/GenBank/DDBJ whole genome shotgun (WGS) entry which is preliminary data.</text>
</comment>
<evidence type="ECO:0000256" key="3">
    <source>
        <dbReference type="ARBA" id="ARBA00022692"/>
    </source>
</evidence>
<dbReference type="SUPFAM" id="SSF81321">
    <property type="entry name" value="Family A G protein-coupled receptor-like"/>
    <property type="match status" value="1"/>
</dbReference>
<comment type="similarity">
    <text evidence="9">Belongs to the G-protein coupled receptor 1 family.</text>
</comment>
<organism evidence="12 13">
    <name type="scientific">Toxocara canis</name>
    <name type="common">Canine roundworm</name>
    <dbReference type="NCBI Taxonomy" id="6265"/>
    <lineage>
        <taxon>Eukaryota</taxon>
        <taxon>Metazoa</taxon>
        <taxon>Ecdysozoa</taxon>
        <taxon>Nematoda</taxon>
        <taxon>Chromadorea</taxon>
        <taxon>Rhabditida</taxon>
        <taxon>Spirurina</taxon>
        <taxon>Ascaridomorpha</taxon>
        <taxon>Ascaridoidea</taxon>
        <taxon>Toxocaridae</taxon>
        <taxon>Toxocara</taxon>
    </lineage>
</organism>
<dbReference type="InterPro" id="IPR000276">
    <property type="entry name" value="GPCR_Rhodpsn"/>
</dbReference>
<dbReference type="GO" id="GO:0005886">
    <property type="term" value="C:plasma membrane"/>
    <property type="evidence" value="ECO:0007669"/>
    <property type="project" value="UniProtKB-SubCell"/>
</dbReference>
<evidence type="ECO:0000256" key="8">
    <source>
        <dbReference type="ARBA" id="ARBA00023224"/>
    </source>
</evidence>
<evidence type="ECO:0000256" key="7">
    <source>
        <dbReference type="ARBA" id="ARBA00023170"/>
    </source>
</evidence>
<keyword evidence="4 10" id="KW-1133">Transmembrane helix</keyword>
<feature type="domain" description="G-protein coupled receptors family 1 profile" evidence="11">
    <location>
        <begin position="133"/>
        <end position="418"/>
    </location>
</feature>
<feature type="transmembrane region" description="Helical" evidence="10">
    <location>
        <begin position="396"/>
        <end position="421"/>
    </location>
</feature>
<dbReference type="PROSITE" id="PS50262">
    <property type="entry name" value="G_PROTEIN_RECEP_F1_2"/>
    <property type="match status" value="1"/>
</dbReference>
<gene>
    <name evidence="12" type="primary">C43C3.2</name>
    <name evidence="12" type="ORF">Tcan_09931</name>
</gene>
<feature type="transmembrane region" description="Helical" evidence="10">
    <location>
        <begin position="348"/>
        <end position="371"/>
    </location>
</feature>
<keyword evidence="2" id="KW-1003">Cell membrane</keyword>
<dbReference type="PRINTS" id="PR00237">
    <property type="entry name" value="GPCRRHODOPSN"/>
</dbReference>
<evidence type="ECO:0000256" key="6">
    <source>
        <dbReference type="ARBA" id="ARBA00023136"/>
    </source>
</evidence>
<dbReference type="OrthoDB" id="6076970at2759"/>
<evidence type="ECO:0000256" key="1">
    <source>
        <dbReference type="ARBA" id="ARBA00004651"/>
    </source>
</evidence>
<feature type="transmembrane region" description="Helical" evidence="10">
    <location>
        <begin position="156"/>
        <end position="178"/>
    </location>
</feature>
<evidence type="ECO:0000256" key="2">
    <source>
        <dbReference type="ARBA" id="ARBA00022475"/>
    </source>
</evidence>
<dbReference type="InterPro" id="IPR017452">
    <property type="entry name" value="GPCR_Rhodpsn_7TM"/>
</dbReference>
<dbReference type="PANTHER" id="PTHR24229:SF53">
    <property type="entry name" value="NEUROPEPTIDE RECEPTOR 18"/>
    <property type="match status" value="1"/>
</dbReference>
<evidence type="ECO:0000256" key="5">
    <source>
        <dbReference type="ARBA" id="ARBA00023040"/>
    </source>
</evidence>
<evidence type="ECO:0000256" key="4">
    <source>
        <dbReference type="ARBA" id="ARBA00022989"/>
    </source>
</evidence>
<sequence>MRRLVAMSGASTACLLRYDEHNKTLSNNDSMTTVTHNNDSTEKLLKRRHVINIKLIQPQNHVKTHTTFKPEERKRYGVAEWLDELWKYGHEGSRKDVLEMKVNYVLPFSNHDNGGLMAIAGIYAMLFMLGTCGNAAILAVVHHVRSTDARARHNTTLSYICILSIVDFVSMLPLPMTIIDQVLGFWMFGTFACKLFRLFEHIGKIFSTFILVCFSIDRYCAVCHPLQVRLRNSTTACVMLCTTFALTCVLLCPILIFAQSKEIVVHERYNRATNELTRLHLYKCVDDLGNELFILFTLTCFIFAYLAPLLLMIYFYYGMLMRLLKQSRATRRSLVGARRSKGIIDDKIPIAHIAAYTLAICLFHFVCWTPYWVSVLYSLYLEVFQPPDLQMPDSSFIYFMYGVHALPYINSASNFILYGLLNRQLHQTPDRRGCRNIVTERRLFQRHPPTMRLTECTDSCNFTADDHHSAVNGVPNAADSPIKISCASFPKKGSVESSHVFYPSLPTAVDESSIKATFQQNASLIDESTIDGPGKLNNGISLSNFIDESVQPLVSDDSSLNLNEVKL</sequence>
<evidence type="ECO:0000313" key="12">
    <source>
        <dbReference type="EMBL" id="KHN76373.1"/>
    </source>
</evidence>
<proteinExistence type="inferred from homology"/>
<keyword evidence="5 9" id="KW-0297">G-protein coupled receptor</keyword>
<feature type="transmembrane region" description="Helical" evidence="10">
    <location>
        <begin position="237"/>
        <end position="258"/>
    </location>
</feature>
<evidence type="ECO:0000256" key="9">
    <source>
        <dbReference type="RuleBase" id="RU000688"/>
    </source>
</evidence>
<dbReference type="AlphaFoldDB" id="A0A0B2V479"/>
<feature type="transmembrane region" description="Helical" evidence="10">
    <location>
        <begin position="292"/>
        <end position="317"/>
    </location>
</feature>
<dbReference type="STRING" id="6265.A0A0B2V479"/>
<keyword evidence="8 9" id="KW-0807">Transducer</keyword>
<keyword evidence="13" id="KW-1185">Reference proteome</keyword>
<evidence type="ECO:0000313" key="13">
    <source>
        <dbReference type="Proteomes" id="UP000031036"/>
    </source>
</evidence>
<dbReference type="CDD" id="cd00637">
    <property type="entry name" value="7tm_classA_rhodopsin-like"/>
    <property type="match status" value="1"/>
</dbReference>
<keyword evidence="7 9" id="KW-0675">Receptor</keyword>